<keyword evidence="2" id="KW-1185">Reference proteome</keyword>
<accession>A0A1U7W8P5</accession>
<organism evidence="2 3">
    <name type="scientific">Nicotiana sylvestris</name>
    <name type="common">Wood tobacco</name>
    <name type="synonym">South American tobacco</name>
    <dbReference type="NCBI Taxonomy" id="4096"/>
    <lineage>
        <taxon>Eukaryota</taxon>
        <taxon>Viridiplantae</taxon>
        <taxon>Streptophyta</taxon>
        <taxon>Embryophyta</taxon>
        <taxon>Tracheophyta</taxon>
        <taxon>Spermatophyta</taxon>
        <taxon>Magnoliopsida</taxon>
        <taxon>eudicotyledons</taxon>
        <taxon>Gunneridae</taxon>
        <taxon>Pentapetalae</taxon>
        <taxon>asterids</taxon>
        <taxon>lamiids</taxon>
        <taxon>Solanales</taxon>
        <taxon>Solanaceae</taxon>
        <taxon>Nicotianoideae</taxon>
        <taxon>Nicotianeae</taxon>
        <taxon>Nicotiana</taxon>
    </lineage>
</organism>
<protein>
    <submittedName>
        <fullName evidence="3">Uncharacterized protein LOC104223776</fullName>
    </submittedName>
</protein>
<dbReference type="RefSeq" id="XP_009773576.1">
    <property type="nucleotide sequence ID" value="XM_009775274.1"/>
</dbReference>
<name>A0A1U7W8P5_NICSY</name>
<dbReference type="InterPro" id="IPR036397">
    <property type="entry name" value="RNaseH_sf"/>
</dbReference>
<feature type="region of interest" description="Disordered" evidence="1">
    <location>
        <begin position="112"/>
        <end position="135"/>
    </location>
</feature>
<dbReference type="PANTHER" id="PTHR48475:SF1">
    <property type="entry name" value="RNASE H TYPE-1 DOMAIN-CONTAINING PROTEIN"/>
    <property type="match status" value="1"/>
</dbReference>
<gene>
    <name evidence="3" type="primary">LOC104223776</name>
</gene>
<dbReference type="Gene3D" id="3.30.420.10">
    <property type="entry name" value="Ribonuclease H-like superfamily/Ribonuclease H"/>
    <property type="match status" value="1"/>
</dbReference>
<reference evidence="2" key="1">
    <citation type="journal article" date="2013" name="Genome Biol.">
        <title>Reference genomes and transcriptomes of Nicotiana sylvestris and Nicotiana tomentosiformis.</title>
        <authorList>
            <person name="Sierro N."/>
            <person name="Battey J.N."/>
            <person name="Ouadi S."/>
            <person name="Bovet L."/>
            <person name="Goepfert S."/>
            <person name="Bakaher N."/>
            <person name="Peitsch M.C."/>
            <person name="Ivanov N.V."/>
        </authorList>
    </citation>
    <scope>NUCLEOTIDE SEQUENCE [LARGE SCALE GENOMIC DNA]</scope>
</reference>
<feature type="compositionally biased region" description="Polar residues" evidence="1">
    <location>
        <begin position="118"/>
        <end position="131"/>
    </location>
</feature>
<sequence length="204" mass="23053">MSGTKPDIQMEAIKYPDIVEACKSTIEDLDPVQLDDTGSTKKAYVGHNLSRPGIPRDIATHRLNVDPLYPLKQMHTLRYVSRRLSRSYGKTLYAVLASPKKLVASTDLSSSEKEQLRFSKNGTSNEYSPRRNTLPPMKLEDAKRLWPELLPEVLWAYRTTPKTSTGETPYSLVYRTDAVIPVKVGEPSLRYSRESGPSNDEIRL</sequence>
<dbReference type="eggNOG" id="KOG0017">
    <property type="taxonomic scope" value="Eukaryota"/>
</dbReference>
<evidence type="ECO:0000313" key="3">
    <source>
        <dbReference type="RefSeq" id="XP_009773576.1"/>
    </source>
</evidence>
<dbReference type="Proteomes" id="UP000189701">
    <property type="component" value="Unplaced"/>
</dbReference>
<evidence type="ECO:0000256" key="1">
    <source>
        <dbReference type="SAM" id="MobiDB-lite"/>
    </source>
</evidence>
<dbReference type="STRING" id="4096.A0A1U7W8P5"/>
<evidence type="ECO:0000313" key="2">
    <source>
        <dbReference type="Proteomes" id="UP000189701"/>
    </source>
</evidence>
<reference evidence="3" key="2">
    <citation type="submission" date="2025-08" db="UniProtKB">
        <authorList>
            <consortium name="RefSeq"/>
        </authorList>
    </citation>
    <scope>IDENTIFICATION</scope>
    <source>
        <tissue evidence="3">Leaf</tissue>
    </source>
</reference>
<dbReference type="PANTHER" id="PTHR48475">
    <property type="entry name" value="RIBONUCLEASE H"/>
    <property type="match status" value="1"/>
</dbReference>
<dbReference type="AlphaFoldDB" id="A0A1U7W8P5"/>
<dbReference type="GO" id="GO:0003676">
    <property type="term" value="F:nucleic acid binding"/>
    <property type="evidence" value="ECO:0007669"/>
    <property type="project" value="InterPro"/>
</dbReference>
<proteinExistence type="predicted"/>